<protein>
    <submittedName>
        <fullName evidence="2">Uncharacterized protein</fullName>
    </submittedName>
</protein>
<dbReference type="EMBL" id="JAIZAY010000013">
    <property type="protein sequence ID" value="KAJ8031345.1"/>
    <property type="molecule type" value="Genomic_DNA"/>
</dbReference>
<feature type="transmembrane region" description="Helical" evidence="1">
    <location>
        <begin position="386"/>
        <end position="409"/>
    </location>
</feature>
<evidence type="ECO:0000256" key="1">
    <source>
        <dbReference type="SAM" id="Phobius"/>
    </source>
</evidence>
<gene>
    <name evidence="2" type="ORF">HOLleu_28050</name>
</gene>
<keyword evidence="3" id="KW-1185">Reference proteome</keyword>
<name>A0A9Q1BRB6_HOLLE</name>
<organism evidence="2 3">
    <name type="scientific">Holothuria leucospilota</name>
    <name type="common">Black long sea cucumber</name>
    <name type="synonym">Mertensiothuria leucospilota</name>
    <dbReference type="NCBI Taxonomy" id="206669"/>
    <lineage>
        <taxon>Eukaryota</taxon>
        <taxon>Metazoa</taxon>
        <taxon>Echinodermata</taxon>
        <taxon>Eleutherozoa</taxon>
        <taxon>Echinozoa</taxon>
        <taxon>Holothuroidea</taxon>
        <taxon>Aspidochirotacea</taxon>
        <taxon>Aspidochirotida</taxon>
        <taxon>Holothuriidae</taxon>
        <taxon>Holothuria</taxon>
    </lineage>
</organism>
<dbReference type="Proteomes" id="UP001152320">
    <property type="component" value="Chromosome 13"/>
</dbReference>
<dbReference type="AlphaFoldDB" id="A0A9Q1BRB6"/>
<keyword evidence="1" id="KW-1133">Transmembrane helix</keyword>
<accession>A0A9Q1BRB6</accession>
<keyword evidence="1" id="KW-0812">Transmembrane</keyword>
<comment type="caution">
    <text evidence="2">The sequence shown here is derived from an EMBL/GenBank/DDBJ whole genome shotgun (WGS) entry which is preliminary data.</text>
</comment>
<reference evidence="2" key="1">
    <citation type="submission" date="2021-10" db="EMBL/GenBank/DDBJ databases">
        <title>Tropical sea cucumber genome reveals ecological adaptation and Cuvierian tubules defense mechanism.</title>
        <authorList>
            <person name="Chen T."/>
        </authorList>
    </citation>
    <scope>NUCLEOTIDE SEQUENCE</scope>
    <source>
        <strain evidence="2">Nanhai2018</strain>
        <tissue evidence="2">Muscle</tissue>
    </source>
</reference>
<evidence type="ECO:0000313" key="2">
    <source>
        <dbReference type="EMBL" id="KAJ8031345.1"/>
    </source>
</evidence>
<sequence length="468" mass="51422">MEIFQVLVWTNFVVIPNTLGLLLSVVIAEPTLEVSVTGAIQIGVGKYVIYSFSPFLFPEQGPPSILCVAKDAPVGSQLKISRDGENDLPASVSSTLRIPISPLLNDDVNLFTCRLNVSGQLNFTTELSVEINTWDSARYDDNIHCSSSVGASTIVGERATLNCRSMQVPTFSPTFGKYALSWKELPSTDVTTGPWLTSEVNVTIPQELIVSETCELNNSSETVDKCDVNVAVSKALTVSVDPSTFSLNDDIITFNCSTYPPSNEIRWNITSDKDFSTGLFYRNVTVSQFMGMSVLKIPKNVIARTSIHTIECYATRAGVTSKATSRRRGILMTPSYRREQMTSASPSPRYSSPMIPSMENISSSTRVPTISHFTRSNESRIKGSTLIVSITIPLAAIILISLVIFTFLLRSKFISIYHKSNSSSFPTGADVVVNSAYQSYEDYQEYNPPSTAPPVDYCYIDKSAIQTR</sequence>
<keyword evidence="1" id="KW-0472">Membrane</keyword>
<evidence type="ECO:0000313" key="3">
    <source>
        <dbReference type="Proteomes" id="UP001152320"/>
    </source>
</evidence>
<proteinExistence type="predicted"/>